<accession>A0AAE3K8H6</accession>
<evidence type="ECO:0000256" key="2">
    <source>
        <dbReference type="ARBA" id="ARBA00022840"/>
    </source>
</evidence>
<organism evidence="5 6">
    <name type="scientific">Natronocalculus amylovorans</name>
    <dbReference type="NCBI Taxonomy" id="2917812"/>
    <lineage>
        <taxon>Archaea</taxon>
        <taxon>Methanobacteriati</taxon>
        <taxon>Methanobacteriota</taxon>
        <taxon>Stenosarchaea group</taxon>
        <taxon>Halobacteria</taxon>
        <taxon>Halobacteriales</taxon>
        <taxon>Haloferacaceae</taxon>
        <taxon>Natronocalculus</taxon>
    </lineage>
</organism>
<dbReference type="EMBL" id="JAKRVX010000003">
    <property type="protein sequence ID" value="MCL9817076.1"/>
    <property type="molecule type" value="Genomic_DNA"/>
</dbReference>
<dbReference type="AlphaFoldDB" id="A0AAE3K8H6"/>
<dbReference type="InterPro" id="IPR014729">
    <property type="entry name" value="Rossmann-like_a/b/a_fold"/>
</dbReference>
<reference evidence="5" key="1">
    <citation type="journal article" date="2022" name="Syst. Appl. Microbiol.">
        <title>Natronocalculus amylovorans gen. nov., sp. nov., and Natranaeroarchaeum aerophilus sp. nov., dominant culturable amylolytic natronoarchaea from hypersaline soda lakes in southwestern Siberia.</title>
        <authorList>
            <person name="Sorokin D.Y."/>
            <person name="Elcheninov A.G."/>
            <person name="Khizhniak T.V."/>
            <person name="Koenen M."/>
            <person name="Bale N.J."/>
            <person name="Damste J.S.S."/>
            <person name="Kublanov I.V."/>
        </authorList>
    </citation>
    <scope>NUCLEOTIDE SEQUENCE</scope>
    <source>
        <strain evidence="5">AArc-St2</strain>
    </source>
</reference>
<evidence type="ECO:0000313" key="6">
    <source>
        <dbReference type="Proteomes" id="UP001203207"/>
    </source>
</evidence>
<dbReference type="InterPro" id="IPR001962">
    <property type="entry name" value="Asn_synthase"/>
</dbReference>
<keyword evidence="1" id="KW-0547">Nucleotide-binding</keyword>
<dbReference type="Gene3D" id="3.40.50.620">
    <property type="entry name" value="HUPs"/>
    <property type="match status" value="1"/>
</dbReference>
<gene>
    <name evidence="5" type="ORF">AArcSt2_08990</name>
</gene>
<comment type="caution">
    <text evidence="5">The sequence shown here is derived from an EMBL/GenBank/DDBJ whole genome shotgun (WGS) entry which is preliminary data.</text>
</comment>
<protein>
    <submittedName>
        <fullName evidence="5">Asparagine synthase-related protein</fullName>
    </submittedName>
</protein>
<keyword evidence="6" id="KW-1185">Reference proteome</keyword>
<keyword evidence="2" id="KW-0067">ATP-binding</keyword>
<name>A0AAE3K8H6_9EURY</name>
<dbReference type="SUPFAM" id="SSF52402">
    <property type="entry name" value="Adenine nucleotide alpha hydrolases-like"/>
    <property type="match status" value="1"/>
</dbReference>
<feature type="region of interest" description="Disordered" evidence="3">
    <location>
        <begin position="1"/>
        <end position="37"/>
    </location>
</feature>
<dbReference type="PANTHER" id="PTHR11772:SF2">
    <property type="entry name" value="ASPARAGINE SYNTHETASE [GLUTAMINE-HYDROLYZING]"/>
    <property type="match status" value="1"/>
</dbReference>
<dbReference type="GO" id="GO:0004066">
    <property type="term" value="F:asparagine synthase (glutamine-hydrolyzing) activity"/>
    <property type="evidence" value="ECO:0007669"/>
    <property type="project" value="InterPro"/>
</dbReference>
<sequence>MTEHTAVDGAEPGFIHDAIDRSDPLPGSGGFAGRIEHGKRGPVLARDVLGRRPLFSERDSIDPTAKTAYAFSPTELDEPIAVPAGVLRSIDGDIQHWTLPQLPAHSEPVAMDRITDAVGESISAVAERDLAVAFSGGVDSALVASAVQDAPCYVVGFEGSHDVEKAKQAADSMGRSLTVVEITHDDLIRAIPRIATAINRTNPMDIAIALPLYLVAKKAHSDGYNRLALGQGADELFGGYSKHVSPADDHRVNADTVRGAIRESIGTLPAQLERDVLTLRSVGVEPVTPYLHDRVIVAALGLPASLLATPSERKIALRRIAADHLPEPVYTADKKAVQYGTYVSRELDRLARQAGFKRRMDDHVGQYIRSLL</sequence>
<evidence type="ECO:0000259" key="4">
    <source>
        <dbReference type="Pfam" id="PF00733"/>
    </source>
</evidence>
<feature type="domain" description="Asparagine synthetase" evidence="4">
    <location>
        <begin position="115"/>
        <end position="249"/>
    </location>
</feature>
<reference evidence="5" key="2">
    <citation type="submission" date="2022-02" db="EMBL/GenBank/DDBJ databases">
        <authorList>
            <person name="Elcheninov A.G."/>
            <person name="Sorokin D.Y."/>
            <person name="Kublanov I.V."/>
        </authorList>
    </citation>
    <scope>NUCLEOTIDE SEQUENCE</scope>
    <source>
        <strain evidence="5">AArc-St2</strain>
    </source>
</reference>
<evidence type="ECO:0000256" key="1">
    <source>
        <dbReference type="ARBA" id="ARBA00022741"/>
    </source>
</evidence>
<dbReference type="GO" id="GO:0005524">
    <property type="term" value="F:ATP binding"/>
    <property type="evidence" value="ECO:0007669"/>
    <property type="project" value="UniProtKB-KW"/>
</dbReference>
<feature type="domain" description="Asparagine synthetase" evidence="4">
    <location>
        <begin position="267"/>
        <end position="355"/>
    </location>
</feature>
<proteinExistence type="predicted"/>
<dbReference type="Pfam" id="PF00733">
    <property type="entry name" value="Asn_synthase"/>
    <property type="match status" value="2"/>
</dbReference>
<dbReference type="CDD" id="cd01991">
    <property type="entry name" value="Asn_synthase_B_C"/>
    <property type="match status" value="1"/>
</dbReference>
<evidence type="ECO:0000313" key="5">
    <source>
        <dbReference type="EMBL" id="MCL9817076.1"/>
    </source>
</evidence>
<dbReference type="GO" id="GO:0005829">
    <property type="term" value="C:cytosol"/>
    <property type="evidence" value="ECO:0007669"/>
    <property type="project" value="TreeGrafter"/>
</dbReference>
<dbReference type="RefSeq" id="WP_250584064.1">
    <property type="nucleotide sequence ID" value="NZ_JAKRVX010000003.1"/>
</dbReference>
<dbReference type="PANTHER" id="PTHR11772">
    <property type="entry name" value="ASPARAGINE SYNTHETASE"/>
    <property type="match status" value="1"/>
</dbReference>
<dbReference type="Proteomes" id="UP001203207">
    <property type="component" value="Unassembled WGS sequence"/>
</dbReference>
<dbReference type="InterPro" id="IPR050795">
    <property type="entry name" value="Asn_Synthetase"/>
</dbReference>
<dbReference type="GO" id="GO:0006529">
    <property type="term" value="P:asparagine biosynthetic process"/>
    <property type="evidence" value="ECO:0007669"/>
    <property type="project" value="InterPro"/>
</dbReference>
<evidence type="ECO:0000256" key="3">
    <source>
        <dbReference type="SAM" id="MobiDB-lite"/>
    </source>
</evidence>